<evidence type="ECO:0000313" key="2">
    <source>
        <dbReference type="Proteomes" id="UP000288096"/>
    </source>
</evidence>
<protein>
    <recommendedName>
        <fullName evidence="3">Phosphoglycerate mutase family protein</fullName>
    </recommendedName>
</protein>
<organism evidence="1 2">
    <name type="scientific">Desulfonema ishimotonii</name>
    <dbReference type="NCBI Taxonomy" id="45657"/>
    <lineage>
        <taxon>Bacteria</taxon>
        <taxon>Pseudomonadati</taxon>
        <taxon>Thermodesulfobacteriota</taxon>
        <taxon>Desulfobacteria</taxon>
        <taxon>Desulfobacterales</taxon>
        <taxon>Desulfococcaceae</taxon>
        <taxon>Desulfonema</taxon>
    </lineage>
</organism>
<dbReference type="OrthoDB" id="307112at2"/>
<name>A0A401FXF9_9BACT</name>
<dbReference type="RefSeq" id="WP_124328910.1">
    <property type="nucleotide sequence ID" value="NZ_BEXT01000001.1"/>
</dbReference>
<keyword evidence="2" id="KW-1185">Reference proteome</keyword>
<accession>A0A401FXF9</accession>
<sequence length="197" mass="22766">MESILDIASQMQKEAWAVIEDTDVMGLWASIGATINLVGSLKTDLLINNRDIDFHIYTNPFKLADSFSVISRLAENKRIKMINYSNLLEAEDKCIEWHAFYDDQDGNSWQIDMIHILNESPYVGYFENVAERISKVLTSETREAILRIKNAIPIDKKVMSIQIYQAVIKDGIRDIESFRRWKEQNPEDGIITWVPPK</sequence>
<reference evidence="2" key="2">
    <citation type="submission" date="2019-01" db="EMBL/GenBank/DDBJ databases">
        <title>Genome sequence of Desulfonema ishimotonii strain Tokyo 01.</title>
        <authorList>
            <person name="Fukui M."/>
        </authorList>
    </citation>
    <scope>NUCLEOTIDE SEQUENCE [LARGE SCALE GENOMIC DNA]</scope>
    <source>
        <strain evidence="2">Tokyo 01</strain>
    </source>
</reference>
<comment type="caution">
    <text evidence="1">The sequence shown here is derived from an EMBL/GenBank/DDBJ whole genome shotgun (WGS) entry which is preliminary data.</text>
</comment>
<proteinExistence type="predicted"/>
<evidence type="ECO:0000313" key="1">
    <source>
        <dbReference type="EMBL" id="GBC61645.1"/>
    </source>
</evidence>
<dbReference type="AlphaFoldDB" id="A0A401FXF9"/>
<dbReference type="Proteomes" id="UP000288096">
    <property type="component" value="Unassembled WGS sequence"/>
</dbReference>
<gene>
    <name evidence="1" type="ORF">DENIS_2607</name>
</gene>
<evidence type="ECO:0008006" key="3">
    <source>
        <dbReference type="Google" id="ProtNLM"/>
    </source>
</evidence>
<reference evidence="2" key="1">
    <citation type="submission" date="2017-11" db="EMBL/GenBank/DDBJ databases">
        <authorList>
            <person name="Watanabe M."/>
            <person name="Kojima H."/>
        </authorList>
    </citation>
    <scope>NUCLEOTIDE SEQUENCE [LARGE SCALE GENOMIC DNA]</scope>
    <source>
        <strain evidence="2">Tokyo 01</strain>
    </source>
</reference>
<dbReference type="EMBL" id="BEXT01000001">
    <property type="protein sequence ID" value="GBC61645.1"/>
    <property type="molecule type" value="Genomic_DNA"/>
</dbReference>